<evidence type="ECO:0000313" key="1">
    <source>
        <dbReference type="EMBL" id="TLS53405.1"/>
    </source>
</evidence>
<dbReference type="AlphaFoldDB" id="A0A5R9GN15"/>
<dbReference type="EMBL" id="VCIW01000002">
    <property type="protein sequence ID" value="TLS53405.1"/>
    <property type="molecule type" value="Genomic_DNA"/>
</dbReference>
<reference evidence="1 2" key="1">
    <citation type="submission" date="2019-05" db="EMBL/GenBank/DDBJ databases">
        <authorList>
            <person name="Narsing Rao M.P."/>
            <person name="Li W.J."/>
        </authorList>
    </citation>
    <scope>NUCLEOTIDE SEQUENCE [LARGE SCALE GENOMIC DNA]</scope>
    <source>
        <strain evidence="1 2">SYSU_K30003</strain>
    </source>
</reference>
<sequence>MNTICPVCNGFADLRAACPTCKREAEDGGRLGDYYDPYSAYRPIDDVRLTNGYPDVEARECLHRAYCANCDAAFVAAVPESEG</sequence>
<evidence type="ECO:0000313" key="2">
    <source>
        <dbReference type="Proteomes" id="UP000309676"/>
    </source>
</evidence>
<organism evidence="1 2">
    <name type="scientific">Paenibacillus antri</name>
    <dbReference type="NCBI Taxonomy" id="2582848"/>
    <lineage>
        <taxon>Bacteria</taxon>
        <taxon>Bacillati</taxon>
        <taxon>Bacillota</taxon>
        <taxon>Bacilli</taxon>
        <taxon>Bacillales</taxon>
        <taxon>Paenibacillaceae</taxon>
        <taxon>Paenibacillus</taxon>
    </lineage>
</organism>
<name>A0A5R9GN15_9BACL</name>
<accession>A0A5R9GN15</accession>
<dbReference type="Proteomes" id="UP000309676">
    <property type="component" value="Unassembled WGS sequence"/>
</dbReference>
<keyword evidence="2" id="KW-1185">Reference proteome</keyword>
<dbReference type="OrthoDB" id="1683552at2"/>
<protein>
    <submittedName>
        <fullName evidence="1">Uncharacterized protein</fullName>
    </submittedName>
</protein>
<proteinExistence type="predicted"/>
<gene>
    <name evidence="1" type="ORF">FE782_03800</name>
</gene>
<dbReference type="RefSeq" id="WP_138192666.1">
    <property type="nucleotide sequence ID" value="NZ_VCIW01000002.1"/>
</dbReference>
<comment type="caution">
    <text evidence="1">The sequence shown here is derived from an EMBL/GenBank/DDBJ whole genome shotgun (WGS) entry which is preliminary data.</text>
</comment>